<proteinExistence type="predicted"/>
<organism evidence="1 2">
    <name type="scientific">Colocasia esculenta</name>
    <name type="common">Wild taro</name>
    <name type="synonym">Arum esculentum</name>
    <dbReference type="NCBI Taxonomy" id="4460"/>
    <lineage>
        <taxon>Eukaryota</taxon>
        <taxon>Viridiplantae</taxon>
        <taxon>Streptophyta</taxon>
        <taxon>Embryophyta</taxon>
        <taxon>Tracheophyta</taxon>
        <taxon>Spermatophyta</taxon>
        <taxon>Magnoliopsida</taxon>
        <taxon>Liliopsida</taxon>
        <taxon>Araceae</taxon>
        <taxon>Aroideae</taxon>
        <taxon>Colocasieae</taxon>
        <taxon>Colocasia</taxon>
    </lineage>
</organism>
<reference evidence="1" key="1">
    <citation type="submission" date="2017-07" db="EMBL/GenBank/DDBJ databases">
        <title>Taro Niue Genome Assembly and Annotation.</title>
        <authorList>
            <person name="Atibalentja N."/>
            <person name="Keating K."/>
            <person name="Fields C.J."/>
        </authorList>
    </citation>
    <scope>NUCLEOTIDE SEQUENCE</scope>
    <source>
        <strain evidence="1">Niue_2</strain>
        <tissue evidence="1">Leaf</tissue>
    </source>
</reference>
<accession>A0A843WC62</accession>
<dbReference type="AlphaFoldDB" id="A0A843WC62"/>
<evidence type="ECO:0000313" key="1">
    <source>
        <dbReference type="EMBL" id="MQM03241.1"/>
    </source>
</evidence>
<dbReference type="EMBL" id="NMUH01002998">
    <property type="protein sequence ID" value="MQM03241.1"/>
    <property type="molecule type" value="Genomic_DNA"/>
</dbReference>
<gene>
    <name evidence="1" type="ORF">Taro_036012</name>
</gene>
<protein>
    <submittedName>
        <fullName evidence="1">Uncharacterized protein</fullName>
    </submittedName>
</protein>
<sequence length="111" mass="12178">MRGWSWMCATQMELVRSFAGSCAVGRATQRLELAREGAWHLEDLRSLFKDPKVLRSEGLKGGIAVAAGRSLGCASSFLLAGVLEEDNQRSVCCVTPGDLYKKWNMEIGLDI</sequence>
<keyword evidence="2" id="KW-1185">Reference proteome</keyword>
<comment type="caution">
    <text evidence="1">The sequence shown here is derived from an EMBL/GenBank/DDBJ whole genome shotgun (WGS) entry which is preliminary data.</text>
</comment>
<evidence type="ECO:0000313" key="2">
    <source>
        <dbReference type="Proteomes" id="UP000652761"/>
    </source>
</evidence>
<dbReference type="Proteomes" id="UP000652761">
    <property type="component" value="Unassembled WGS sequence"/>
</dbReference>
<name>A0A843WC62_COLES</name>